<reference evidence="2 3" key="1">
    <citation type="submission" date="2020-03" db="EMBL/GenBank/DDBJ databases">
        <title>Genomic Encyclopedia of Type Strains, Phase IV (KMG-IV): sequencing the most valuable type-strain genomes for metagenomic binning, comparative biology and taxonomic classification.</title>
        <authorList>
            <person name="Goeker M."/>
        </authorList>
    </citation>
    <scope>NUCLEOTIDE SEQUENCE [LARGE SCALE GENOMIC DNA]</scope>
    <source>
        <strain evidence="2 3">DSM 22753</strain>
    </source>
</reference>
<dbReference type="RefSeq" id="WP_140046545.1">
    <property type="nucleotide sequence ID" value="NZ_BAAAEV010000001.1"/>
</dbReference>
<gene>
    <name evidence="2" type="ORF">FHT01_001686</name>
</gene>
<sequence>MAIARVLIQILHTLAGLLAAAMITGAAAWAYPQGQREIWWVGYAAMVAIVLLSIPPVRRAVEERGVRDDG</sequence>
<dbReference type="EMBL" id="JAASQP010000001">
    <property type="protein sequence ID" value="NIJ24144.1"/>
    <property type="molecule type" value="Genomic_DNA"/>
</dbReference>
<organism evidence="2 3">
    <name type="scientific">Sphingomonas japonica</name>
    <dbReference type="NCBI Taxonomy" id="511662"/>
    <lineage>
        <taxon>Bacteria</taxon>
        <taxon>Pseudomonadati</taxon>
        <taxon>Pseudomonadota</taxon>
        <taxon>Alphaproteobacteria</taxon>
        <taxon>Sphingomonadales</taxon>
        <taxon>Sphingomonadaceae</taxon>
        <taxon>Sphingomonas</taxon>
    </lineage>
</organism>
<evidence type="ECO:0000313" key="3">
    <source>
        <dbReference type="Proteomes" id="UP000788153"/>
    </source>
</evidence>
<keyword evidence="1" id="KW-0472">Membrane</keyword>
<proteinExistence type="predicted"/>
<keyword evidence="1" id="KW-0812">Transmembrane</keyword>
<protein>
    <submittedName>
        <fullName evidence="2">Type IV secretory pathway TrbD component</fullName>
    </submittedName>
</protein>
<accession>A0ABX0U0U8</accession>
<name>A0ABX0U0U8_9SPHN</name>
<keyword evidence="3" id="KW-1185">Reference proteome</keyword>
<comment type="caution">
    <text evidence="2">The sequence shown here is derived from an EMBL/GenBank/DDBJ whole genome shotgun (WGS) entry which is preliminary data.</text>
</comment>
<keyword evidence="1" id="KW-1133">Transmembrane helix</keyword>
<feature type="transmembrane region" description="Helical" evidence="1">
    <location>
        <begin position="38"/>
        <end position="57"/>
    </location>
</feature>
<evidence type="ECO:0000256" key="1">
    <source>
        <dbReference type="SAM" id="Phobius"/>
    </source>
</evidence>
<evidence type="ECO:0000313" key="2">
    <source>
        <dbReference type="EMBL" id="NIJ24144.1"/>
    </source>
</evidence>
<dbReference type="Proteomes" id="UP000788153">
    <property type="component" value="Unassembled WGS sequence"/>
</dbReference>